<accession>A0ABD2ZCC8</accession>
<protein>
    <submittedName>
        <fullName evidence="2">Uncharacterized protein</fullName>
    </submittedName>
</protein>
<dbReference type="Proteomes" id="UP001630127">
    <property type="component" value="Unassembled WGS sequence"/>
</dbReference>
<dbReference type="EMBL" id="JBJUIK010000010">
    <property type="protein sequence ID" value="KAL3515980.1"/>
    <property type="molecule type" value="Genomic_DNA"/>
</dbReference>
<organism evidence="2 3">
    <name type="scientific">Cinchona calisaya</name>
    <dbReference type="NCBI Taxonomy" id="153742"/>
    <lineage>
        <taxon>Eukaryota</taxon>
        <taxon>Viridiplantae</taxon>
        <taxon>Streptophyta</taxon>
        <taxon>Embryophyta</taxon>
        <taxon>Tracheophyta</taxon>
        <taxon>Spermatophyta</taxon>
        <taxon>Magnoliopsida</taxon>
        <taxon>eudicotyledons</taxon>
        <taxon>Gunneridae</taxon>
        <taxon>Pentapetalae</taxon>
        <taxon>asterids</taxon>
        <taxon>lamiids</taxon>
        <taxon>Gentianales</taxon>
        <taxon>Rubiaceae</taxon>
        <taxon>Cinchonoideae</taxon>
        <taxon>Cinchoneae</taxon>
        <taxon>Cinchona</taxon>
    </lineage>
</organism>
<evidence type="ECO:0000256" key="1">
    <source>
        <dbReference type="SAM" id="MobiDB-lite"/>
    </source>
</evidence>
<keyword evidence="3" id="KW-1185">Reference proteome</keyword>
<dbReference type="AlphaFoldDB" id="A0ABD2ZCC8"/>
<evidence type="ECO:0000313" key="2">
    <source>
        <dbReference type="EMBL" id="KAL3515980.1"/>
    </source>
</evidence>
<comment type="caution">
    <text evidence="2">The sequence shown here is derived from an EMBL/GenBank/DDBJ whole genome shotgun (WGS) entry which is preliminary data.</text>
</comment>
<feature type="compositionally biased region" description="Low complexity" evidence="1">
    <location>
        <begin position="43"/>
        <end position="83"/>
    </location>
</feature>
<proteinExistence type="predicted"/>
<evidence type="ECO:0000313" key="3">
    <source>
        <dbReference type="Proteomes" id="UP001630127"/>
    </source>
</evidence>
<name>A0ABD2ZCC8_9GENT</name>
<feature type="region of interest" description="Disordered" evidence="1">
    <location>
        <begin position="1"/>
        <end position="83"/>
    </location>
</feature>
<reference evidence="2 3" key="1">
    <citation type="submission" date="2024-11" db="EMBL/GenBank/DDBJ databases">
        <title>A near-complete genome assembly of Cinchona calisaya.</title>
        <authorList>
            <person name="Lian D.C."/>
            <person name="Zhao X.W."/>
            <person name="Wei L."/>
        </authorList>
    </citation>
    <scope>NUCLEOTIDE SEQUENCE [LARGE SCALE GENOMIC DNA]</scope>
    <source>
        <tissue evidence="2">Nenye</tissue>
    </source>
</reference>
<feature type="compositionally biased region" description="Low complexity" evidence="1">
    <location>
        <begin position="10"/>
        <end position="26"/>
    </location>
</feature>
<sequence>MESSIGIPKSYSSPPTLFSSTSTPTLPCQPFQPFPKRSRDLINSSTTNGNSSGREQIQQPSHVSSSRQSSITTTPSLLATTSLSPSFSNASVRQKMGEAAADAAKVIIIFLKDCIFVFKSNRRAHNSFPDPTHHCICVVVASGVMWS</sequence>
<gene>
    <name evidence="2" type="ORF">ACH5RR_022882</name>
</gene>